<organism evidence="4 5">
    <name type="scientific">Mycolicibacterium llatzerense</name>
    <dbReference type="NCBI Taxonomy" id="280871"/>
    <lineage>
        <taxon>Bacteria</taxon>
        <taxon>Bacillati</taxon>
        <taxon>Actinomycetota</taxon>
        <taxon>Actinomycetes</taxon>
        <taxon>Mycobacteriales</taxon>
        <taxon>Mycobacteriaceae</taxon>
        <taxon>Mycolicibacterium</taxon>
    </lineage>
</organism>
<dbReference type="EMBL" id="JXST01000027">
    <property type="protein sequence ID" value="KIU15440.1"/>
    <property type="molecule type" value="Genomic_DNA"/>
</dbReference>
<dbReference type="PROSITE" id="PS00600">
    <property type="entry name" value="AA_TRANSFER_CLASS_3"/>
    <property type="match status" value="1"/>
</dbReference>
<dbReference type="Gene3D" id="3.90.1150.10">
    <property type="entry name" value="Aspartate Aminotransferase, domain 1"/>
    <property type="match status" value="1"/>
</dbReference>
<keyword evidence="5" id="KW-1185">Reference proteome</keyword>
<dbReference type="RefSeq" id="WP_043986822.1">
    <property type="nucleotide sequence ID" value="NZ_JXST01000027.1"/>
</dbReference>
<keyword evidence="4" id="KW-0808">Transferase</keyword>
<dbReference type="PANTHER" id="PTHR45688">
    <property type="match status" value="1"/>
</dbReference>
<dbReference type="InterPro" id="IPR005814">
    <property type="entry name" value="Aminotrans_3"/>
</dbReference>
<evidence type="ECO:0000256" key="2">
    <source>
        <dbReference type="ARBA" id="ARBA00022898"/>
    </source>
</evidence>
<gene>
    <name evidence="4" type="ORF">TL10_18850</name>
</gene>
<keyword evidence="4" id="KW-0032">Aminotransferase</keyword>
<dbReference type="AlphaFoldDB" id="A0A0D1L395"/>
<dbReference type="Gene3D" id="3.40.640.10">
    <property type="entry name" value="Type I PLP-dependent aspartate aminotransferase-like (Major domain)"/>
    <property type="match status" value="1"/>
</dbReference>
<evidence type="ECO:0000256" key="1">
    <source>
        <dbReference type="ARBA" id="ARBA00008954"/>
    </source>
</evidence>
<dbReference type="Proteomes" id="UP000032221">
    <property type="component" value="Unassembled WGS sequence"/>
</dbReference>
<name>A0A0D1L395_9MYCO</name>
<dbReference type="InterPro" id="IPR015424">
    <property type="entry name" value="PyrdxlP-dep_Trfase"/>
</dbReference>
<evidence type="ECO:0000313" key="4">
    <source>
        <dbReference type="EMBL" id="KIU15440.1"/>
    </source>
</evidence>
<proteinExistence type="inferred from homology"/>
<dbReference type="STRING" id="280871.TL10_18850"/>
<comment type="similarity">
    <text evidence="1 3">Belongs to the class-III pyridoxal-phosphate-dependent aminotransferase family.</text>
</comment>
<dbReference type="GO" id="GO:0008483">
    <property type="term" value="F:transaminase activity"/>
    <property type="evidence" value="ECO:0007669"/>
    <property type="project" value="UniProtKB-KW"/>
</dbReference>
<evidence type="ECO:0000313" key="5">
    <source>
        <dbReference type="Proteomes" id="UP000032221"/>
    </source>
</evidence>
<dbReference type="OrthoDB" id="9801834at2"/>
<reference evidence="4 5" key="1">
    <citation type="submission" date="2015-01" db="EMBL/GenBank/DDBJ databases">
        <title>Genome sequence of Mycobacterium llatzerense and Mycobacterium immunogenum recovered from brain abscess.</title>
        <authorList>
            <person name="Greninger A.L."/>
            <person name="Langelier C."/>
            <person name="Cunningham G."/>
            <person name="Chiu C.Y."/>
            <person name="Miller S."/>
        </authorList>
    </citation>
    <scope>NUCLEOTIDE SEQUENCE [LARGE SCALE GENOMIC DNA]</scope>
    <source>
        <strain evidence="4 5">CLUC14</strain>
    </source>
</reference>
<dbReference type="Pfam" id="PF00202">
    <property type="entry name" value="Aminotran_3"/>
    <property type="match status" value="1"/>
</dbReference>
<dbReference type="GO" id="GO:0030170">
    <property type="term" value="F:pyridoxal phosphate binding"/>
    <property type="evidence" value="ECO:0007669"/>
    <property type="project" value="InterPro"/>
</dbReference>
<sequence length="441" mass="47364">MAFSTIMDSNSYTGGEALDPATDAMVEKRRRALGPSYRLFYSRPVHLVKGAGAHLFDAEGNKYLDAYNNVASVGHCNPRVIEAVTRQMSELNTHTRYLHGGILDYSEQLLATFPAEISSIMFTCTGSEANDLAVRVAEQYTGGTGVIVTEEAYHGNSALISAMSPSLGVGLPLGTNVRTVPAPDSYRIDPAELGRWFADQVSGAIADLERHGHKFSALLLDSIFSSDGIYVDPTVLGPAVEVVHRAGGVFIADEVQPGFSRTGEAMWGFQRHGVVPDLVTMGKPMGNGIPVAAMAARPEILDAFARETPYFNTFGGNPVSMAAAQAVLDIIQGDGLAAHAVEVGDQLRAELRALAKDHPFVGDVRGTGLYTGVEIVTDPDSKEHDRAQAQRIVDLMRENRVLISVCGGHGNILKVRPPLVFSMSDLDWFMTVFSAVAKEVS</sequence>
<dbReference type="InterPro" id="IPR015422">
    <property type="entry name" value="PyrdxlP-dep_Trfase_small"/>
</dbReference>
<dbReference type="CDD" id="cd00610">
    <property type="entry name" value="OAT_like"/>
    <property type="match status" value="1"/>
</dbReference>
<keyword evidence="2 3" id="KW-0663">Pyridoxal phosphate</keyword>
<dbReference type="PANTHER" id="PTHR45688:SF13">
    <property type="entry name" value="ALANINE--GLYOXYLATE AMINOTRANSFERASE 2-LIKE"/>
    <property type="match status" value="1"/>
</dbReference>
<dbReference type="PATRIC" id="fig|280871.6.peg.3901"/>
<accession>A0A0D1L395</accession>
<dbReference type="PIRSF" id="PIRSF000521">
    <property type="entry name" value="Transaminase_4ab_Lys_Orn"/>
    <property type="match status" value="1"/>
</dbReference>
<evidence type="ECO:0000256" key="3">
    <source>
        <dbReference type="RuleBase" id="RU003560"/>
    </source>
</evidence>
<dbReference type="InterPro" id="IPR015421">
    <property type="entry name" value="PyrdxlP-dep_Trfase_major"/>
</dbReference>
<dbReference type="InterPro" id="IPR049704">
    <property type="entry name" value="Aminotrans_3_PPA_site"/>
</dbReference>
<protein>
    <submittedName>
        <fullName evidence="4">4-aminobutyrate aminotransferase</fullName>
    </submittedName>
</protein>
<comment type="caution">
    <text evidence="4">The sequence shown here is derived from an EMBL/GenBank/DDBJ whole genome shotgun (WGS) entry which is preliminary data.</text>
</comment>
<dbReference type="SUPFAM" id="SSF53383">
    <property type="entry name" value="PLP-dependent transferases"/>
    <property type="match status" value="1"/>
</dbReference>